<comment type="caution">
    <text evidence="2">The sequence shown here is derived from an EMBL/GenBank/DDBJ whole genome shotgun (WGS) entry which is preliminary data.</text>
</comment>
<feature type="coiled-coil region" evidence="1">
    <location>
        <begin position="236"/>
        <end position="263"/>
    </location>
</feature>
<organism evidence="2 3">
    <name type="scientific">Polyplosphaeria fusca</name>
    <dbReference type="NCBI Taxonomy" id="682080"/>
    <lineage>
        <taxon>Eukaryota</taxon>
        <taxon>Fungi</taxon>
        <taxon>Dikarya</taxon>
        <taxon>Ascomycota</taxon>
        <taxon>Pezizomycotina</taxon>
        <taxon>Dothideomycetes</taxon>
        <taxon>Pleosporomycetidae</taxon>
        <taxon>Pleosporales</taxon>
        <taxon>Tetraplosphaeriaceae</taxon>
        <taxon>Polyplosphaeria</taxon>
    </lineage>
</organism>
<dbReference type="AlphaFoldDB" id="A0A9P4QZE7"/>
<reference evidence="2" key="1">
    <citation type="journal article" date="2020" name="Stud. Mycol.">
        <title>101 Dothideomycetes genomes: a test case for predicting lifestyles and emergence of pathogens.</title>
        <authorList>
            <person name="Haridas S."/>
            <person name="Albert R."/>
            <person name="Binder M."/>
            <person name="Bloem J."/>
            <person name="Labutti K."/>
            <person name="Salamov A."/>
            <person name="Andreopoulos B."/>
            <person name="Baker S."/>
            <person name="Barry K."/>
            <person name="Bills G."/>
            <person name="Bluhm B."/>
            <person name="Cannon C."/>
            <person name="Castanera R."/>
            <person name="Culley D."/>
            <person name="Daum C."/>
            <person name="Ezra D."/>
            <person name="Gonzalez J."/>
            <person name="Henrissat B."/>
            <person name="Kuo A."/>
            <person name="Liang C."/>
            <person name="Lipzen A."/>
            <person name="Lutzoni F."/>
            <person name="Magnuson J."/>
            <person name="Mondo S."/>
            <person name="Nolan M."/>
            <person name="Ohm R."/>
            <person name="Pangilinan J."/>
            <person name="Park H.-J."/>
            <person name="Ramirez L."/>
            <person name="Alfaro M."/>
            <person name="Sun H."/>
            <person name="Tritt A."/>
            <person name="Yoshinaga Y."/>
            <person name="Zwiers L.-H."/>
            <person name="Turgeon B."/>
            <person name="Goodwin S."/>
            <person name="Spatafora J."/>
            <person name="Crous P."/>
            <person name="Grigoriev I."/>
        </authorList>
    </citation>
    <scope>NUCLEOTIDE SEQUENCE</scope>
    <source>
        <strain evidence="2">CBS 125425</strain>
    </source>
</reference>
<dbReference type="EMBL" id="ML996150">
    <property type="protein sequence ID" value="KAF2734260.1"/>
    <property type="molecule type" value="Genomic_DNA"/>
</dbReference>
<name>A0A9P4QZE7_9PLEO</name>
<dbReference type="InterPro" id="IPR050829">
    <property type="entry name" value="CorA_MIT"/>
</dbReference>
<dbReference type="Proteomes" id="UP000799444">
    <property type="component" value="Unassembled WGS sequence"/>
</dbReference>
<proteinExistence type="predicted"/>
<evidence type="ECO:0000313" key="2">
    <source>
        <dbReference type="EMBL" id="KAF2734260.1"/>
    </source>
</evidence>
<sequence>MGLKPRLMMVDQLWLWILDEKTVVTAFPKRWRNPNEPAFDRSDVQERIMMDLASNATKIKTASELAHVIVSKCSGTFFPTPTEVDPTGFLDFMGFFEVAIGDVKMKETRAFNRFWEHSNEMQGLQETLQARRKHQTTHDTIHKKFTDLSDKEIESRIQAEVSALTNITEETNLLKEIKDILDELNSILLIFKQQELVVQSMGKDEASEALFRDPRDPLPPHDSPRAINDRRVRFSQARLLQTVRNHKRDIETLEQEATRTHDSLTMLLDLKQKQASVLEADYARQETVETTSQGRTLLVFTTVTIIFVRHPSSPLLPLPHHRI</sequence>
<accession>A0A9P4QZE7</accession>
<dbReference type="PANTHER" id="PTHR47685:SF1">
    <property type="entry name" value="MAGNESIUM TRANSPORT PROTEIN CORA"/>
    <property type="match status" value="1"/>
</dbReference>
<keyword evidence="1" id="KW-0175">Coiled coil</keyword>
<gene>
    <name evidence="2" type="ORF">EJ04DRAFT_493792</name>
</gene>
<evidence type="ECO:0000313" key="3">
    <source>
        <dbReference type="Proteomes" id="UP000799444"/>
    </source>
</evidence>
<protein>
    <submittedName>
        <fullName evidence="2">Uncharacterized protein</fullName>
    </submittedName>
</protein>
<keyword evidence="3" id="KW-1185">Reference proteome</keyword>
<dbReference type="PANTHER" id="PTHR47685">
    <property type="entry name" value="MAGNESIUM TRANSPORT PROTEIN CORA"/>
    <property type="match status" value="1"/>
</dbReference>
<evidence type="ECO:0000256" key="1">
    <source>
        <dbReference type="SAM" id="Coils"/>
    </source>
</evidence>
<dbReference type="OrthoDB" id="341259at2759"/>